<organism evidence="1 2">
    <name type="scientific">Desulfotignum phosphitoxidans DSM 13687</name>
    <dbReference type="NCBI Taxonomy" id="1286635"/>
    <lineage>
        <taxon>Bacteria</taxon>
        <taxon>Pseudomonadati</taxon>
        <taxon>Thermodesulfobacteriota</taxon>
        <taxon>Desulfobacteria</taxon>
        <taxon>Desulfobacterales</taxon>
        <taxon>Desulfobacteraceae</taxon>
        <taxon>Desulfotignum</taxon>
    </lineage>
</organism>
<proteinExistence type="predicted"/>
<dbReference type="Proteomes" id="UP000014216">
    <property type="component" value="Unassembled WGS sequence"/>
</dbReference>
<protein>
    <submittedName>
        <fullName evidence="1">Uncharacterized protein</fullName>
    </submittedName>
</protein>
<comment type="caution">
    <text evidence="1">The sequence shown here is derived from an EMBL/GenBank/DDBJ whole genome shotgun (WGS) entry which is preliminary data.</text>
</comment>
<dbReference type="GO" id="GO:0006355">
    <property type="term" value="P:regulation of DNA-templated transcription"/>
    <property type="evidence" value="ECO:0007669"/>
    <property type="project" value="InterPro"/>
</dbReference>
<dbReference type="OrthoDB" id="5425738at2"/>
<dbReference type="RefSeq" id="WP_006964743.1">
    <property type="nucleotide sequence ID" value="NZ_APJX01000002.1"/>
</dbReference>
<evidence type="ECO:0000313" key="2">
    <source>
        <dbReference type="Proteomes" id="UP000014216"/>
    </source>
</evidence>
<name>S0FZC1_9BACT</name>
<dbReference type="SUPFAM" id="SSF47598">
    <property type="entry name" value="Ribbon-helix-helix"/>
    <property type="match status" value="1"/>
</dbReference>
<gene>
    <name evidence="1" type="ORF">Dpo_2c01720</name>
</gene>
<evidence type="ECO:0000313" key="1">
    <source>
        <dbReference type="EMBL" id="EMS80483.1"/>
    </source>
</evidence>
<accession>S0FZC1</accession>
<keyword evidence="2" id="KW-1185">Reference proteome</keyword>
<dbReference type="InterPro" id="IPR010985">
    <property type="entry name" value="Ribbon_hlx_hlx"/>
</dbReference>
<dbReference type="AlphaFoldDB" id="S0FZC1"/>
<sequence>MDIEKSSNNPEINIVLDRGLYSAINQMAENEGTSMSLVMRDLLREALALREDFGLALIAEEREHTFDPDKAVSHDEIWD</sequence>
<dbReference type="EMBL" id="APJX01000002">
    <property type="protein sequence ID" value="EMS80483.1"/>
    <property type="molecule type" value="Genomic_DNA"/>
</dbReference>
<reference evidence="1 2" key="1">
    <citation type="journal article" date="2013" name="Genome Announc.">
        <title>Draft Genome Sequence of Desulfotignum phosphitoxidans DSM 13687 Strain FiPS-3.</title>
        <authorList>
            <person name="Poehlein A."/>
            <person name="Daniel R."/>
            <person name="Simeonova D.D."/>
        </authorList>
    </citation>
    <scope>NUCLEOTIDE SEQUENCE [LARGE SCALE GENOMIC DNA]</scope>
    <source>
        <strain evidence="1 2">DSM 13687</strain>
    </source>
</reference>